<name>A0AAD2A4W0_9LAMI</name>
<dbReference type="Gene3D" id="3.20.20.80">
    <property type="entry name" value="Glycosidases"/>
    <property type="match status" value="1"/>
</dbReference>
<dbReference type="FunFam" id="2.60.120.260:FF:000093">
    <property type="entry name" value="Alpha-L-fucosidase 1"/>
    <property type="match status" value="1"/>
</dbReference>
<evidence type="ECO:0000313" key="8">
    <source>
        <dbReference type="EMBL" id="CAI9781487.1"/>
    </source>
</evidence>
<evidence type="ECO:0000256" key="2">
    <source>
        <dbReference type="ARBA" id="ARBA00012662"/>
    </source>
</evidence>
<comment type="similarity">
    <text evidence="1">Belongs to the glycosyl hydrolase 29 family.</text>
</comment>
<dbReference type="SMR" id="A0AAD2A4W0"/>
<dbReference type="Pfam" id="PF01120">
    <property type="entry name" value="Alpha_L_fucos"/>
    <property type="match status" value="1"/>
</dbReference>
<dbReference type="InterPro" id="IPR057739">
    <property type="entry name" value="Glyco_hydro_29_N"/>
</dbReference>
<dbReference type="GO" id="GO:0005764">
    <property type="term" value="C:lysosome"/>
    <property type="evidence" value="ECO:0007669"/>
    <property type="project" value="TreeGrafter"/>
</dbReference>
<dbReference type="InterPro" id="IPR000933">
    <property type="entry name" value="Glyco_hydro_29"/>
</dbReference>
<keyword evidence="3" id="KW-0732">Signal</keyword>
<evidence type="ECO:0000259" key="7">
    <source>
        <dbReference type="Pfam" id="PF01120"/>
    </source>
</evidence>
<keyword evidence="5" id="KW-0326">Glycosidase</keyword>
<dbReference type="SUPFAM" id="SSF51445">
    <property type="entry name" value="(Trans)glycosidases"/>
    <property type="match status" value="1"/>
</dbReference>
<proteinExistence type="inferred from homology"/>
<dbReference type="AlphaFoldDB" id="A0AAD2A4W0"/>
<evidence type="ECO:0000256" key="5">
    <source>
        <dbReference type="ARBA" id="ARBA00023295"/>
    </source>
</evidence>
<feature type="domain" description="Glycoside hydrolase family 29 N-terminal" evidence="7">
    <location>
        <begin position="74"/>
        <end position="319"/>
    </location>
</feature>
<evidence type="ECO:0000256" key="3">
    <source>
        <dbReference type="ARBA" id="ARBA00022729"/>
    </source>
</evidence>
<dbReference type="GO" id="GO:0016139">
    <property type="term" value="P:glycoside catabolic process"/>
    <property type="evidence" value="ECO:0007669"/>
    <property type="project" value="TreeGrafter"/>
</dbReference>
<dbReference type="Gene3D" id="2.60.120.260">
    <property type="entry name" value="Galactose-binding domain-like"/>
    <property type="match status" value="1"/>
</dbReference>
<evidence type="ECO:0000256" key="4">
    <source>
        <dbReference type="ARBA" id="ARBA00022801"/>
    </source>
</evidence>
<sequence>MIEKTAPFHQTGKPLRQPIVLAIIIYYLTSQTSLSLLLSSHPTPPPIPILPIPTSQQISWQLTEMAMFLHFGTNTFTDSEWGTGHVDPSVFNPTALNASQWVNVAKDNGFSRVILTVKHHDGFCLWPSEYTDYSVKSSSWRNGTGDVVKELTEAAKSAGVPLGVYLSPWDRHEPTYGETLDYNEYYMGQMTELLTRYGEIREVWLDGAKDTRWVGDESGVAGTTCWSLFNRSAIKIGDTNPKYSGEGDPLGHDWVPAECDVSIRPGWFWHASQVPKSAITLLDLYYKSVGRNCLLLLNVPPNSSGLISQEDIRVLEEFSEIRKSIFSYNLAKGALISASSVRDGPSDSRYGPHNVLEEGIYSYWAPGKAQSHWVLNLDFEEVVSFNVLLVQEPIHMGQRIIEFHVDFLNKEGEWEEVVHGTTVGYKRLLRFWKVESSKLRVVIDKSRADPLISYLGIYKDPFAILGRVSNFSSTSISKDGKPRQQNMYHNSPRVSSF</sequence>
<dbReference type="InterPro" id="IPR008979">
    <property type="entry name" value="Galactose-bd-like_sf"/>
</dbReference>
<feature type="region of interest" description="Disordered" evidence="6">
    <location>
        <begin position="474"/>
        <end position="497"/>
    </location>
</feature>
<dbReference type="SUPFAM" id="SSF49785">
    <property type="entry name" value="Galactose-binding domain-like"/>
    <property type="match status" value="1"/>
</dbReference>
<protein>
    <recommendedName>
        <fullName evidence="2">alpha-L-fucosidase</fullName>
        <ecNumber evidence="2">3.2.1.51</ecNumber>
    </recommendedName>
</protein>
<reference evidence="8" key="1">
    <citation type="submission" date="2023-05" db="EMBL/GenBank/DDBJ databases">
        <authorList>
            <person name="Huff M."/>
        </authorList>
    </citation>
    <scope>NUCLEOTIDE SEQUENCE</scope>
</reference>
<dbReference type="GO" id="GO:0006004">
    <property type="term" value="P:fucose metabolic process"/>
    <property type="evidence" value="ECO:0007669"/>
    <property type="project" value="TreeGrafter"/>
</dbReference>
<dbReference type="InterPro" id="IPR017853">
    <property type="entry name" value="GH"/>
</dbReference>
<keyword evidence="4" id="KW-0378">Hydrolase</keyword>
<accession>A0AAD2A4W0</accession>
<evidence type="ECO:0000256" key="6">
    <source>
        <dbReference type="SAM" id="MobiDB-lite"/>
    </source>
</evidence>
<dbReference type="Proteomes" id="UP000834106">
    <property type="component" value="Chromosome 18"/>
</dbReference>
<dbReference type="PANTHER" id="PTHR10030">
    <property type="entry name" value="ALPHA-L-FUCOSIDASE"/>
    <property type="match status" value="1"/>
</dbReference>
<dbReference type="EC" id="3.2.1.51" evidence="2"/>
<keyword evidence="9" id="KW-1185">Reference proteome</keyword>
<dbReference type="PANTHER" id="PTHR10030:SF27">
    <property type="entry name" value="ALPHA-L-FUCOSIDASE 1"/>
    <property type="match status" value="1"/>
</dbReference>
<dbReference type="EMBL" id="OU503053">
    <property type="protein sequence ID" value="CAI9781487.1"/>
    <property type="molecule type" value="Genomic_DNA"/>
</dbReference>
<evidence type="ECO:0000313" key="9">
    <source>
        <dbReference type="Proteomes" id="UP000834106"/>
    </source>
</evidence>
<evidence type="ECO:0000256" key="1">
    <source>
        <dbReference type="ARBA" id="ARBA00007951"/>
    </source>
</evidence>
<gene>
    <name evidence="8" type="ORF">FPE_LOCUS28917</name>
</gene>
<dbReference type="GO" id="GO:0004560">
    <property type="term" value="F:alpha-L-fucosidase activity"/>
    <property type="evidence" value="ECO:0007669"/>
    <property type="project" value="UniProtKB-EC"/>
</dbReference>
<organism evidence="8 9">
    <name type="scientific">Fraxinus pennsylvanica</name>
    <dbReference type="NCBI Taxonomy" id="56036"/>
    <lineage>
        <taxon>Eukaryota</taxon>
        <taxon>Viridiplantae</taxon>
        <taxon>Streptophyta</taxon>
        <taxon>Embryophyta</taxon>
        <taxon>Tracheophyta</taxon>
        <taxon>Spermatophyta</taxon>
        <taxon>Magnoliopsida</taxon>
        <taxon>eudicotyledons</taxon>
        <taxon>Gunneridae</taxon>
        <taxon>Pentapetalae</taxon>
        <taxon>asterids</taxon>
        <taxon>lamiids</taxon>
        <taxon>Lamiales</taxon>
        <taxon>Oleaceae</taxon>
        <taxon>Oleeae</taxon>
        <taxon>Fraxinus</taxon>
    </lineage>
</organism>
<dbReference type="SMART" id="SM00812">
    <property type="entry name" value="Alpha_L_fucos"/>
    <property type="match status" value="1"/>
</dbReference>